<dbReference type="AlphaFoldDB" id="A0A7C5SYC3"/>
<dbReference type="PANTHER" id="PTHR30469:SF15">
    <property type="entry name" value="HLYD FAMILY OF SECRETION PROTEINS"/>
    <property type="match status" value="1"/>
</dbReference>
<dbReference type="NCBIfam" id="TIGR01730">
    <property type="entry name" value="RND_mfp"/>
    <property type="match status" value="1"/>
</dbReference>
<evidence type="ECO:0000259" key="6">
    <source>
        <dbReference type="Pfam" id="PF25917"/>
    </source>
</evidence>
<reference evidence="8" key="1">
    <citation type="journal article" date="2020" name="mSystems">
        <title>Genome- and Community-Level Interaction Insights into Carbon Utilization and Element Cycling Functions of Hydrothermarchaeota in Hydrothermal Sediment.</title>
        <authorList>
            <person name="Zhou Z."/>
            <person name="Liu Y."/>
            <person name="Xu W."/>
            <person name="Pan J."/>
            <person name="Luo Z.H."/>
            <person name="Li M."/>
        </authorList>
    </citation>
    <scope>NUCLEOTIDE SEQUENCE [LARGE SCALE GENOMIC DNA]</scope>
    <source>
        <strain evidence="8">SpSt-114</strain>
    </source>
</reference>
<protein>
    <submittedName>
        <fullName evidence="8">Efflux RND transporter periplasmic adaptor subunit</fullName>
    </submittedName>
</protein>
<comment type="caution">
    <text evidence="8">The sequence shown here is derived from an EMBL/GenBank/DDBJ whole genome shotgun (WGS) entry which is preliminary data.</text>
</comment>
<keyword evidence="4" id="KW-0175">Coiled coil</keyword>
<gene>
    <name evidence="8" type="ORF">ENN04_05220</name>
</gene>
<dbReference type="PANTHER" id="PTHR30469">
    <property type="entry name" value="MULTIDRUG RESISTANCE PROTEIN MDTA"/>
    <property type="match status" value="1"/>
</dbReference>
<evidence type="ECO:0000259" key="7">
    <source>
        <dbReference type="Pfam" id="PF25967"/>
    </source>
</evidence>
<dbReference type="InterPro" id="IPR006143">
    <property type="entry name" value="RND_pump_MFP"/>
</dbReference>
<feature type="coiled-coil region" evidence="4">
    <location>
        <begin position="101"/>
        <end position="180"/>
    </location>
</feature>
<comment type="subcellular location">
    <subcellularLocation>
        <location evidence="1">Cell envelope</location>
    </subcellularLocation>
</comment>
<dbReference type="Pfam" id="PF25917">
    <property type="entry name" value="BSH_RND"/>
    <property type="match status" value="1"/>
</dbReference>
<feature type="domain" description="Multidrug resistance protein MdtA-like barrel-sandwich hybrid" evidence="6">
    <location>
        <begin position="68"/>
        <end position="218"/>
    </location>
</feature>
<dbReference type="Gene3D" id="2.40.30.170">
    <property type="match status" value="1"/>
</dbReference>
<dbReference type="GO" id="GO:1990281">
    <property type="term" value="C:efflux pump complex"/>
    <property type="evidence" value="ECO:0007669"/>
    <property type="project" value="TreeGrafter"/>
</dbReference>
<name>A0A7C5SYC3_9AQUI</name>
<feature type="domain" description="Multidrug resistance protein MdtA-like alpha-helical hairpin" evidence="5">
    <location>
        <begin position="125"/>
        <end position="178"/>
    </location>
</feature>
<dbReference type="SUPFAM" id="SSF111369">
    <property type="entry name" value="HlyD-like secretion proteins"/>
    <property type="match status" value="1"/>
</dbReference>
<accession>A0A7C5SYC3</accession>
<dbReference type="Gene3D" id="1.10.287.470">
    <property type="entry name" value="Helix hairpin bin"/>
    <property type="match status" value="1"/>
</dbReference>
<dbReference type="Gene3D" id="2.40.50.100">
    <property type="match status" value="1"/>
</dbReference>
<evidence type="ECO:0000256" key="4">
    <source>
        <dbReference type="SAM" id="Coils"/>
    </source>
</evidence>
<evidence type="ECO:0000259" key="5">
    <source>
        <dbReference type="Pfam" id="PF25876"/>
    </source>
</evidence>
<comment type="similarity">
    <text evidence="2">Belongs to the membrane fusion protein (MFP) (TC 8.A.1) family.</text>
</comment>
<dbReference type="EMBL" id="DSAC01000064">
    <property type="protein sequence ID" value="HHO74024.1"/>
    <property type="molecule type" value="Genomic_DNA"/>
</dbReference>
<dbReference type="Pfam" id="PF25967">
    <property type="entry name" value="RND-MFP_C"/>
    <property type="match status" value="1"/>
</dbReference>
<dbReference type="Gene3D" id="2.40.420.20">
    <property type="match status" value="1"/>
</dbReference>
<evidence type="ECO:0000256" key="2">
    <source>
        <dbReference type="ARBA" id="ARBA00009477"/>
    </source>
</evidence>
<dbReference type="InterPro" id="IPR058627">
    <property type="entry name" value="MdtA-like_C"/>
</dbReference>
<evidence type="ECO:0000256" key="3">
    <source>
        <dbReference type="ARBA" id="ARBA00022448"/>
    </source>
</evidence>
<evidence type="ECO:0000256" key="1">
    <source>
        <dbReference type="ARBA" id="ARBA00004196"/>
    </source>
</evidence>
<dbReference type="Pfam" id="PF25876">
    <property type="entry name" value="HH_MFP_RND"/>
    <property type="match status" value="1"/>
</dbReference>
<dbReference type="GO" id="GO:0015562">
    <property type="term" value="F:efflux transmembrane transporter activity"/>
    <property type="evidence" value="ECO:0007669"/>
    <property type="project" value="TreeGrafter"/>
</dbReference>
<keyword evidence="3" id="KW-0813">Transport</keyword>
<dbReference type="InterPro" id="IPR058624">
    <property type="entry name" value="MdtA-like_HH"/>
</dbReference>
<proteinExistence type="inferred from homology"/>
<sequence length="369" mass="40184">MKGYIKYIAFLVVILLSILWLGGFFSKKIPTKEVAKESKVVHGLTVGTVEKLDYVETPYTGQVVADQRAEISSRIMGKVLKVYVKEGECVKAGRLLVSVDASDVQAQVNAIERQREQAEKAYESALAQYEAIKKTYERYSALLKQSAITQQEFDQVKAQFESAKAQVEQAKAGIEALKAQKSAVASNLAYSNITAPFDGCVVQKNIDVGDLAVPGQPMLVLEKAPYKVEVYLPERFLGKVKVGSPLKVEIDGKVLEGKVIETGVSVDPATRTFRVKLSVPSNGLSSGKLARVLIPEDQGTLVVPQSAIVRRFDFTGVWVVGKDNTLELRFVRLGDTLGDKVQVLSGLKEGERVVIQGTEKACEGCKVGG</sequence>
<organism evidence="8">
    <name type="scientific">Thermocrinis ruber</name>
    <dbReference type="NCBI Taxonomy" id="75906"/>
    <lineage>
        <taxon>Bacteria</taxon>
        <taxon>Pseudomonadati</taxon>
        <taxon>Aquificota</taxon>
        <taxon>Aquificia</taxon>
        <taxon>Aquificales</taxon>
        <taxon>Aquificaceae</taxon>
        <taxon>Thermocrinis</taxon>
    </lineage>
</organism>
<feature type="domain" description="Multidrug resistance protein MdtA-like C-terminal permuted SH3" evidence="7">
    <location>
        <begin position="301"/>
        <end position="359"/>
    </location>
</feature>
<dbReference type="InterPro" id="IPR058625">
    <property type="entry name" value="MdtA-like_BSH"/>
</dbReference>
<evidence type="ECO:0000313" key="8">
    <source>
        <dbReference type="EMBL" id="HHO74024.1"/>
    </source>
</evidence>